<proteinExistence type="predicted"/>
<dbReference type="PANTHER" id="PTHR42695">
    <property type="entry name" value="GLUTAMINE AMIDOTRANSFERASE YLR126C-RELATED"/>
    <property type="match status" value="1"/>
</dbReference>
<gene>
    <name evidence="2" type="ORF">FBZ87_11194</name>
</gene>
<dbReference type="NCBIfam" id="NF005458">
    <property type="entry name" value="PRK07053.1"/>
    <property type="match status" value="1"/>
</dbReference>
<dbReference type="InterPro" id="IPR029062">
    <property type="entry name" value="Class_I_gatase-like"/>
</dbReference>
<dbReference type="Pfam" id="PF00117">
    <property type="entry name" value="GATase"/>
    <property type="match status" value="1"/>
</dbReference>
<sequence>MSRTRPMSRTRKAVALRHVAFEDLGLLAPVLAAGGWDVEYREAPVDDLAHPAIADADLLVVLGGPIGVYEDKEHPFLTQEIALLECRLAAGRPVLGICLGAQLMARALGSRVYAGHAKEIGWGALDLTEAGRASCLAPLGEPGARVLHWHGDTFDLPQGATRLAGSGLYPNQAYSHGTNALALQFHIEADPARLNLWYVGHAAELSAAGLSVPELRAAGTVMAARAADQATRIFNPWLARLD</sequence>
<accession>A0A560JB26</accession>
<dbReference type="EMBL" id="VITV01000011">
    <property type="protein sequence ID" value="TWB68392.1"/>
    <property type="molecule type" value="Genomic_DNA"/>
</dbReference>
<dbReference type="RefSeq" id="WP_246134571.1">
    <property type="nucleotide sequence ID" value="NZ_VITV01000011.1"/>
</dbReference>
<evidence type="ECO:0000313" key="3">
    <source>
        <dbReference type="Proteomes" id="UP000320516"/>
    </source>
</evidence>
<dbReference type="AlphaFoldDB" id="A0A560JB26"/>
<dbReference type="PANTHER" id="PTHR42695:SF5">
    <property type="entry name" value="GLUTAMINE AMIDOTRANSFERASE YLR126C-RELATED"/>
    <property type="match status" value="1"/>
</dbReference>
<dbReference type="InterPro" id="IPR044992">
    <property type="entry name" value="ChyE-like"/>
</dbReference>
<evidence type="ECO:0000313" key="2">
    <source>
        <dbReference type="EMBL" id="TWB68392.1"/>
    </source>
</evidence>
<comment type="caution">
    <text evidence="2">The sequence shown here is derived from an EMBL/GenBank/DDBJ whole genome shotgun (WGS) entry which is preliminary data.</text>
</comment>
<protein>
    <submittedName>
        <fullName evidence="2">GMP synthase (Glutamine-hydrolysing)</fullName>
    </submittedName>
</protein>
<dbReference type="PROSITE" id="PS51273">
    <property type="entry name" value="GATASE_TYPE_1"/>
    <property type="match status" value="1"/>
</dbReference>
<dbReference type="Gene3D" id="3.40.50.880">
    <property type="match status" value="1"/>
</dbReference>
<dbReference type="Proteomes" id="UP000320516">
    <property type="component" value="Unassembled WGS sequence"/>
</dbReference>
<dbReference type="SUPFAM" id="SSF52317">
    <property type="entry name" value="Class I glutamine amidotransferase-like"/>
    <property type="match status" value="1"/>
</dbReference>
<organism evidence="2 3">
    <name type="scientific">Nitrospirillum amazonense</name>
    <dbReference type="NCBI Taxonomy" id="28077"/>
    <lineage>
        <taxon>Bacteria</taxon>
        <taxon>Pseudomonadati</taxon>
        <taxon>Pseudomonadota</taxon>
        <taxon>Alphaproteobacteria</taxon>
        <taxon>Rhodospirillales</taxon>
        <taxon>Azospirillaceae</taxon>
        <taxon>Nitrospirillum</taxon>
    </lineage>
</organism>
<name>A0A560JB26_9PROT</name>
<dbReference type="GO" id="GO:0005829">
    <property type="term" value="C:cytosol"/>
    <property type="evidence" value="ECO:0007669"/>
    <property type="project" value="TreeGrafter"/>
</dbReference>
<evidence type="ECO:0000259" key="1">
    <source>
        <dbReference type="Pfam" id="PF00117"/>
    </source>
</evidence>
<dbReference type="CDD" id="cd01741">
    <property type="entry name" value="GATase1_1"/>
    <property type="match status" value="1"/>
</dbReference>
<reference evidence="2 3" key="1">
    <citation type="submission" date="2019-06" db="EMBL/GenBank/DDBJ databases">
        <title>Genomic Encyclopedia of Type Strains, Phase IV (KMG-V): Genome sequencing to study the core and pangenomes of soil and plant-associated prokaryotes.</title>
        <authorList>
            <person name="Whitman W."/>
        </authorList>
    </citation>
    <scope>NUCLEOTIDE SEQUENCE [LARGE SCALE GENOMIC DNA]</scope>
    <source>
        <strain evidence="2 3">BR 12005</strain>
    </source>
</reference>
<dbReference type="InterPro" id="IPR017926">
    <property type="entry name" value="GATASE"/>
</dbReference>
<feature type="domain" description="Glutamine amidotransferase" evidence="1">
    <location>
        <begin position="45"/>
        <end position="191"/>
    </location>
</feature>